<evidence type="ECO:0000313" key="3">
    <source>
        <dbReference type="EMBL" id="PMR70758.1"/>
    </source>
</evidence>
<proteinExistence type="predicted"/>
<dbReference type="Gene3D" id="3.30.470.20">
    <property type="entry name" value="ATP-grasp fold, B domain"/>
    <property type="match status" value="1"/>
</dbReference>
<dbReference type="InterPro" id="IPR039523">
    <property type="entry name" value="RimK-rel_E_lig_ATP-grasp"/>
</dbReference>
<dbReference type="Proteomes" id="UP000235346">
    <property type="component" value="Unassembled WGS sequence"/>
</dbReference>
<protein>
    <recommendedName>
        <fullName evidence="2">Alpha-L-glutamate ligase-related protein ATP-grasp domain-containing protein</fullName>
    </recommendedName>
</protein>
<reference evidence="3 4" key="1">
    <citation type="submission" date="2018-01" db="EMBL/GenBank/DDBJ databases">
        <title>Halomonas endophytica sp. nov., isolated from storage liquid in the stems of Populus euphratica.</title>
        <authorList>
            <person name="Chen C."/>
        </authorList>
    </citation>
    <scope>NUCLEOTIDE SEQUENCE [LARGE SCALE GENOMIC DNA]</scope>
    <source>
        <strain evidence="3 4">DSM 26881</strain>
    </source>
</reference>
<evidence type="ECO:0000256" key="1">
    <source>
        <dbReference type="SAM" id="MobiDB-lite"/>
    </source>
</evidence>
<dbReference type="EMBL" id="PNRE01000025">
    <property type="protein sequence ID" value="PMR70758.1"/>
    <property type="molecule type" value="Genomic_DNA"/>
</dbReference>
<name>A0A2N7TRK5_9GAMM</name>
<evidence type="ECO:0000313" key="4">
    <source>
        <dbReference type="Proteomes" id="UP000235346"/>
    </source>
</evidence>
<sequence>MMQLTPSKPVLLRRSIPQSARPFSRAQAATSPDLPRDHHQQFMASLSGPEALALHKRFTLDFHADPDLERLSEKQAKFLYKRGFLPEKVRLYGLDPDNIDLYLSDVQRWLTRLVNGSYSIVFNDKVLFTQVLGRYCRVPDIIATFRNGRAIPYSPIWDRVINGQDDGRMMVAKPLGGGGGGSVYFIRTDRHHAVMETNDDSHSRIIVKVDELGEVLAGQEVPFILNDYIQQGVFTQTLFPLTVNTLRVLVVRSPTSGQARVMRAVQRIGTSESYPIDNFSLGGLSAEVDLVSGELGCAVAAEGKYKGHGWECHPDTGERIQGKRVPAWDDIRRGICRVFNQLPYVKYCGFDLIIDDEGVVVLEGNSYSQVRLFQMNRPLLECQELVEFYKKEGLLGKYKEKQEATAAG</sequence>
<organism evidence="3 4">
    <name type="scientific">Halomonas heilongjiangensis</name>
    <dbReference type="NCBI Taxonomy" id="1387883"/>
    <lineage>
        <taxon>Bacteria</taxon>
        <taxon>Pseudomonadati</taxon>
        <taxon>Pseudomonadota</taxon>
        <taxon>Gammaproteobacteria</taxon>
        <taxon>Oceanospirillales</taxon>
        <taxon>Halomonadaceae</taxon>
        <taxon>Halomonas</taxon>
    </lineage>
</organism>
<dbReference type="OrthoDB" id="2077809at2"/>
<accession>A0A2N7TRK5</accession>
<evidence type="ECO:0000259" key="2">
    <source>
        <dbReference type="Pfam" id="PF14397"/>
    </source>
</evidence>
<feature type="domain" description="Alpha-L-glutamate ligase-related protein ATP-grasp" evidence="2">
    <location>
        <begin position="113"/>
        <end position="376"/>
    </location>
</feature>
<keyword evidence="4" id="KW-1185">Reference proteome</keyword>
<comment type="caution">
    <text evidence="3">The sequence shown here is derived from an EMBL/GenBank/DDBJ whole genome shotgun (WGS) entry which is preliminary data.</text>
</comment>
<dbReference type="RefSeq" id="WP_102626922.1">
    <property type="nucleotide sequence ID" value="NZ_PDOH01000007.1"/>
</dbReference>
<dbReference type="SUPFAM" id="SSF56059">
    <property type="entry name" value="Glutathione synthetase ATP-binding domain-like"/>
    <property type="match status" value="1"/>
</dbReference>
<gene>
    <name evidence="3" type="ORF">C1H66_05645</name>
</gene>
<feature type="region of interest" description="Disordered" evidence="1">
    <location>
        <begin position="18"/>
        <end position="37"/>
    </location>
</feature>
<dbReference type="AlphaFoldDB" id="A0A2N7TRK5"/>
<dbReference type="Pfam" id="PF14397">
    <property type="entry name" value="ATPgrasp_ST"/>
    <property type="match status" value="1"/>
</dbReference>